<sequence length="229" mass="23350">MPLGLQSPLSGRVDAGFGGGSQRHKNKVIFGVALACIVPFLLSTFAASVTVGSGALEFGQGSQQAIACDPTVFAAISEEWHSLPVAGDTSAGFFRVRGVTISNLDLVACKGKKLRVRLINTAGAELAIGPTADIHVLQISLPNVDAPVSTSDAGALALTYLTGDGATVSSGMAAVVSLNVSGTSIYDGSDLSPTSADVTFYVDPTATLVNLDGQLIGRTTVETVNNPTR</sequence>
<evidence type="ECO:0000313" key="6">
    <source>
        <dbReference type="EMBL" id="CAB4833089.1"/>
    </source>
</evidence>
<evidence type="ECO:0000313" key="8">
    <source>
        <dbReference type="EMBL" id="CAB4952682.1"/>
    </source>
</evidence>
<evidence type="ECO:0000313" key="3">
    <source>
        <dbReference type="EMBL" id="CAB4699565.1"/>
    </source>
</evidence>
<keyword evidence="1" id="KW-0472">Membrane</keyword>
<evidence type="ECO:0000256" key="1">
    <source>
        <dbReference type="SAM" id="Phobius"/>
    </source>
</evidence>
<dbReference type="AlphaFoldDB" id="A0A6J6PS24"/>
<evidence type="ECO:0000313" key="9">
    <source>
        <dbReference type="EMBL" id="CAB4974863.1"/>
    </source>
</evidence>
<accession>A0A6J6PS24</accession>
<dbReference type="EMBL" id="CAEZYM010000019">
    <property type="protein sequence ID" value="CAB4733601.1"/>
    <property type="molecule type" value="Genomic_DNA"/>
</dbReference>
<evidence type="ECO:0000313" key="5">
    <source>
        <dbReference type="EMBL" id="CAB4787373.1"/>
    </source>
</evidence>
<dbReference type="EMBL" id="CAFBLD010000009">
    <property type="protein sequence ID" value="CAB4875696.1"/>
    <property type="molecule type" value="Genomic_DNA"/>
</dbReference>
<proteinExistence type="predicted"/>
<dbReference type="EMBL" id="CAFBQX010000005">
    <property type="protein sequence ID" value="CAB5073847.1"/>
    <property type="molecule type" value="Genomic_DNA"/>
</dbReference>
<name>A0A6J6PS24_9ZZZZ</name>
<evidence type="ECO:0000313" key="2">
    <source>
        <dbReference type="EMBL" id="CAB4343407.1"/>
    </source>
</evidence>
<dbReference type="EMBL" id="CAEZXO010000007">
    <property type="protein sequence ID" value="CAB4699565.1"/>
    <property type="molecule type" value="Genomic_DNA"/>
</dbReference>
<protein>
    <submittedName>
        <fullName evidence="3">Unannotated protein</fullName>
    </submittedName>
</protein>
<dbReference type="EMBL" id="CAFBOC010000006">
    <property type="protein sequence ID" value="CAB4974863.1"/>
    <property type="molecule type" value="Genomic_DNA"/>
</dbReference>
<dbReference type="EMBL" id="CAEZZW010000008">
    <property type="protein sequence ID" value="CAB4787373.1"/>
    <property type="molecule type" value="Genomic_DNA"/>
</dbReference>
<dbReference type="EMBL" id="CAFBNH010000008">
    <property type="protein sequence ID" value="CAB4952682.1"/>
    <property type="molecule type" value="Genomic_DNA"/>
</dbReference>
<evidence type="ECO:0000313" key="7">
    <source>
        <dbReference type="EMBL" id="CAB4875696.1"/>
    </source>
</evidence>
<gene>
    <name evidence="3" type="ORF">UFOPK2510_01235</name>
    <name evidence="4" type="ORF">UFOPK2718_01431</name>
    <name evidence="5" type="ORF">UFOPK2936_01387</name>
    <name evidence="6" type="ORF">UFOPK3174_01432</name>
    <name evidence="7" type="ORF">UFOPK3328_01340</name>
    <name evidence="8" type="ORF">UFOPK3779_01326</name>
    <name evidence="9" type="ORF">UFOPK3913_00737</name>
    <name evidence="2" type="ORF">UFOPK4107_01254</name>
    <name evidence="10" type="ORF">UFOPK4403_01001</name>
</gene>
<keyword evidence="1" id="KW-0812">Transmembrane</keyword>
<keyword evidence="1" id="KW-1133">Transmembrane helix</keyword>
<dbReference type="EMBL" id="CAFABH010000037">
    <property type="protein sequence ID" value="CAB4833089.1"/>
    <property type="molecule type" value="Genomic_DNA"/>
</dbReference>
<evidence type="ECO:0000313" key="10">
    <source>
        <dbReference type="EMBL" id="CAB5073847.1"/>
    </source>
</evidence>
<organism evidence="3">
    <name type="scientific">freshwater metagenome</name>
    <dbReference type="NCBI Taxonomy" id="449393"/>
    <lineage>
        <taxon>unclassified sequences</taxon>
        <taxon>metagenomes</taxon>
        <taxon>ecological metagenomes</taxon>
    </lineage>
</organism>
<dbReference type="EMBL" id="CAESAE010000007">
    <property type="protein sequence ID" value="CAB4343407.1"/>
    <property type="molecule type" value="Genomic_DNA"/>
</dbReference>
<reference evidence="3" key="1">
    <citation type="submission" date="2020-05" db="EMBL/GenBank/DDBJ databases">
        <authorList>
            <person name="Chiriac C."/>
            <person name="Salcher M."/>
            <person name="Ghai R."/>
            <person name="Kavagutti S V."/>
        </authorList>
    </citation>
    <scope>NUCLEOTIDE SEQUENCE</scope>
</reference>
<evidence type="ECO:0000313" key="4">
    <source>
        <dbReference type="EMBL" id="CAB4733601.1"/>
    </source>
</evidence>
<feature type="transmembrane region" description="Helical" evidence="1">
    <location>
        <begin position="28"/>
        <end position="47"/>
    </location>
</feature>